<dbReference type="SMART" id="SM00212">
    <property type="entry name" value="UBCc"/>
    <property type="match status" value="1"/>
</dbReference>
<keyword evidence="2" id="KW-0808">Transferase</keyword>
<evidence type="ECO:0000313" key="2">
    <source>
        <dbReference type="EMBL" id="KAK2964841.1"/>
    </source>
</evidence>
<dbReference type="EC" id="2.3.2.23" evidence="2"/>
<dbReference type="SUPFAM" id="SSF54495">
    <property type="entry name" value="UBC-like"/>
    <property type="match status" value="1"/>
</dbReference>
<gene>
    <name evidence="2" type="ORF">BLNAU_141</name>
</gene>
<organism evidence="2 3">
    <name type="scientific">Blattamonas nauphoetae</name>
    <dbReference type="NCBI Taxonomy" id="2049346"/>
    <lineage>
        <taxon>Eukaryota</taxon>
        <taxon>Metamonada</taxon>
        <taxon>Preaxostyla</taxon>
        <taxon>Oxymonadida</taxon>
        <taxon>Blattamonas</taxon>
    </lineage>
</organism>
<comment type="caution">
    <text evidence="2">The sequence shown here is derived from an EMBL/GenBank/DDBJ whole genome shotgun (WGS) entry which is preliminary data.</text>
</comment>
<dbReference type="InterPro" id="IPR050113">
    <property type="entry name" value="Ub_conjugating_enzyme"/>
</dbReference>
<dbReference type="EMBL" id="JARBJD010000001">
    <property type="protein sequence ID" value="KAK2964841.1"/>
    <property type="molecule type" value="Genomic_DNA"/>
</dbReference>
<keyword evidence="2" id="KW-0012">Acyltransferase</keyword>
<dbReference type="Pfam" id="PF00179">
    <property type="entry name" value="UQ_con"/>
    <property type="match status" value="1"/>
</dbReference>
<dbReference type="InterPro" id="IPR000608">
    <property type="entry name" value="UBC"/>
</dbReference>
<reference evidence="2 3" key="1">
    <citation type="journal article" date="2022" name="bioRxiv">
        <title>Genomics of Preaxostyla Flagellates Illuminates Evolutionary Transitions and the Path Towards Mitochondrial Loss.</title>
        <authorList>
            <person name="Novak L.V.F."/>
            <person name="Treitli S.C."/>
            <person name="Pyrih J."/>
            <person name="Halakuc P."/>
            <person name="Pipaliya S.V."/>
            <person name="Vacek V."/>
            <person name="Brzon O."/>
            <person name="Soukal P."/>
            <person name="Eme L."/>
            <person name="Dacks J.B."/>
            <person name="Karnkowska A."/>
            <person name="Elias M."/>
            <person name="Hampl V."/>
        </authorList>
    </citation>
    <scope>NUCLEOTIDE SEQUENCE [LARGE SCALE GENOMIC DNA]</scope>
    <source>
        <strain evidence="2">NAU3</strain>
        <tissue evidence="2">Gut</tissue>
    </source>
</reference>
<dbReference type="InterPro" id="IPR016135">
    <property type="entry name" value="UBQ-conjugating_enzyme/RWD"/>
</dbReference>
<evidence type="ECO:0000313" key="3">
    <source>
        <dbReference type="Proteomes" id="UP001281761"/>
    </source>
</evidence>
<dbReference type="GO" id="GO:0061631">
    <property type="term" value="F:ubiquitin conjugating enzyme activity"/>
    <property type="evidence" value="ECO:0007669"/>
    <property type="project" value="UniProtKB-EC"/>
</dbReference>
<dbReference type="PANTHER" id="PTHR24067">
    <property type="entry name" value="UBIQUITIN-CONJUGATING ENZYME E2"/>
    <property type="match status" value="1"/>
</dbReference>
<feature type="domain" description="UBC core" evidence="1">
    <location>
        <begin position="1"/>
        <end position="147"/>
    </location>
</feature>
<accession>A0ABQ9YM69</accession>
<dbReference type="Gene3D" id="3.10.110.10">
    <property type="entry name" value="Ubiquitin Conjugating Enzyme"/>
    <property type="match status" value="1"/>
</dbReference>
<dbReference type="PROSITE" id="PS50127">
    <property type="entry name" value="UBC_2"/>
    <property type="match status" value="1"/>
</dbReference>
<proteinExistence type="predicted"/>
<dbReference type="Proteomes" id="UP001281761">
    <property type="component" value="Unassembled WGS sequence"/>
</dbReference>
<sequence length="147" mass="16529">MTNAVKRQMADLAKAPSEHYMARPTNDSNVLKWDGHICGAVGTPYEGGTFKFDMDFPADFPIRAPKVTFKTKIYHPGFLPDGDMCLELLKKEWTPKTKIKDILDALYSLIASPSPDMTLNSAVSDQLKNTPAEFEKTAREWTKQFAQ</sequence>
<name>A0ABQ9YM69_9EUKA</name>
<keyword evidence="3" id="KW-1185">Reference proteome</keyword>
<protein>
    <submittedName>
        <fullName evidence="2">Ubiquitin-conjugating enzyme E2 4</fullName>
        <ecNumber evidence="2">2.3.2.23</ecNumber>
    </submittedName>
</protein>
<evidence type="ECO:0000259" key="1">
    <source>
        <dbReference type="PROSITE" id="PS50127"/>
    </source>
</evidence>